<dbReference type="EMBL" id="CP042467">
    <property type="protein sequence ID" value="QED29408.1"/>
    <property type="molecule type" value="Genomic_DNA"/>
</dbReference>
<sequence>MRRLLVLMCVGGTLGCEQAPAPVQADRPTVALGVRVLTENIPPIEGWELQAWVMTLSAVELHLCEEVAWSFVPSAWAHVPSSSTRLGTPVVEDLTRGSGGARIIGEISPPPGRYCKAYAVFSPADDDVLNMTPLSTSMVEGATSLRVLRKPDQEPLVQRWEGKKVVEVLLNGENGPGMNLSWGQHGQIVFEIPVNPPQNKVDEAAESGDNPPSLEPWVEHVLMQVKLFES</sequence>
<dbReference type="KEGG" id="bbae:FRD01_19650"/>
<keyword evidence="2" id="KW-1185">Reference proteome</keyword>
<dbReference type="PROSITE" id="PS51257">
    <property type="entry name" value="PROKAR_LIPOPROTEIN"/>
    <property type="match status" value="1"/>
</dbReference>
<organism evidence="1 2">
    <name type="scientific">Microvenator marinus</name>
    <dbReference type="NCBI Taxonomy" id="2600177"/>
    <lineage>
        <taxon>Bacteria</taxon>
        <taxon>Deltaproteobacteria</taxon>
        <taxon>Bradymonadales</taxon>
        <taxon>Microvenatoraceae</taxon>
        <taxon>Microvenator</taxon>
    </lineage>
</organism>
<dbReference type="Proteomes" id="UP000321595">
    <property type="component" value="Chromosome"/>
</dbReference>
<proteinExistence type="predicted"/>
<evidence type="ECO:0000313" key="1">
    <source>
        <dbReference type="EMBL" id="QED29408.1"/>
    </source>
</evidence>
<dbReference type="OrthoDB" id="5496943at2"/>
<accession>A0A5B8XWR2</accession>
<gene>
    <name evidence="1" type="ORF">FRD01_19650</name>
</gene>
<dbReference type="AlphaFoldDB" id="A0A5B8XWR2"/>
<reference evidence="1 2" key="1">
    <citation type="submission" date="2019-08" db="EMBL/GenBank/DDBJ databases">
        <authorList>
            <person name="Liang Q."/>
        </authorList>
    </citation>
    <scope>NUCLEOTIDE SEQUENCE [LARGE SCALE GENOMIC DNA]</scope>
    <source>
        <strain evidence="1 2">V1718</strain>
    </source>
</reference>
<protein>
    <submittedName>
        <fullName evidence="1">Uncharacterized protein</fullName>
    </submittedName>
</protein>
<dbReference type="RefSeq" id="WP_146962641.1">
    <property type="nucleotide sequence ID" value="NZ_CP042467.1"/>
</dbReference>
<evidence type="ECO:0000313" key="2">
    <source>
        <dbReference type="Proteomes" id="UP000321595"/>
    </source>
</evidence>
<name>A0A5B8XWR2_9DELT</name>